<dbReference type="InterPro" id="IPR028098">
    <property type="entry name" value="Glyco_trans_4-like_N"/>
</dbReference>
<dbReference type="CDD" id="cd03801">
    <property type="entry name" value="GT4_PimA-like"/>
    <property type="match status" value="1"/>
</dbReference>
<sequence>MYRHRLHIVQAVRSDGFSGVERHVATLSERLAARGHRVTVIGGDPARMYAELGGTGIRHRAATTTWDVVRALSRLEQVDLVHLHMTAAELAGVVTRPMLRAPLVATRHFASRRGSSPTARGISALIRANLAAQISISSYVAGVVDGRSTVVPLGTRLPESVVPAERRERTILLAQRLEPEKRGDIAVRAWAASGLAREGWRLAVAGAGSLQGELAALAASLGVGEATDFLGYRSDVPELLSRAGLFLAPCPIEGFGLSVVEAMAAGTPVVAAREGAHAETVGSADGAVLFSASDPEAGGAALAELAHDDRRRADYGAALRAAVESRFTDDVMADKMVQVYESVLR</sequence>
<keyword evidence="6" id="KW-1185">Reference proteome</keyword>
<dbReference type="EMBL" id="JBHSCN010000005">
    <property type="protein sequence ID" value="MFC4243677.1"/>
    <property type="molecule type" value="Genomic_DNA"/>
</dbReference>
<evidence type="ECO:0000259" key="4">
    <source>
        <dbReference type="Pfam" id="PF13439"/>
    </source>
</evidence>
<evidence type="ECO:0000313" key="6">
    <source>
        <dbReference type="Proteomes" id="UP001595900"/>
    </source>
</evidence>
<evidence type="ECO:0000313" key="5">
    <source>
        <dbReference type="EMBL" id="MFC4243677.1"/>
    </source>
</evidence>
<organism evidence="5 6">
    <name type="scientific">Gryllotalpicola reticulitermitis</name>
    <dbReference type="NCBI Taxonomy" id="1184153"/>
    <lineage>
        <taxon>Bacteria</taxon>
        <taxon>Bacillati</taxon>
        <taxon>Actinomycetota</taxon>
        <taxon>Actinomycetes</taxon>
        <taxon>Micrococcales</taxon>
        <taxon>Microbacteriaceae</taxon>
        <taxon>Gryllotalpicola</taxon>
    </lineage>
</organism>
<dbReference type="Gene3D" id="3.40.50.2000">
    <property type="entry name" value="Glycogen Phosphorylase B"/>
    <property type="match status" value="2"/>
</dbReference>
<dbReference type="GO" id="GO:0016757">
    <property type="term" value="F:glycosyltransferase activity"/>
    <property type="evidence" value="ECO:0007669"/>
    <property type="project" value="UniProtKB-KW"/>
</dbReference>
<protein>
    <submittedName>
        <fullName evidence="5">Glycosyltransferase family 4 protein</fullName>
        <ecNumber evidence="5">2.4.-.-</ecNumber>
    </submittedName>
</protein>
<dbReference type="Pfam" id="PF00534">
    <property type="entry name" value="Glycos_transf_1"/>
    <property type="match status" value="1"/>
</dbReference>
<evidence type="ECO:0000256" key="2">
    <source>
        <dbReference type="ARBA" id="ARBA00022679"/>
    </source>
</evidence>
<proteinExistence type="predicted"/>
<dbReference type="EC" id="2.4.-.-" evidence="5"/>
<dbReference type="RefSeq" id="WP_390228757.1">
    <property type="nucleotide sequence ID" value="NZ_JBHSCN010000005.1"/>
</dbReference>
<dbReference type="InterPro" id="IPR001296">
    <property type="entry name" value="Glyco_trans_1"/>
</dbReference>
<dbReference type="Proteomes" id="UP001595900">
    <property type="component" value="Unassembled WGS sequence"/>
</dbReference>
<gene>
    <name evidence="5" type="ORF">ACFOYW_09855</name>
</gene>
<keyword evidence="2 5" id="KW-0808">Transferase</keyword>
<reference evidence="6" key="1">
    <citation type="journal article" date="2019" name="Int. J. Syst. Evol. Microbiol.">
        <title>The Global Catalogue of Microorganisms (GCM) 10K type strain sequencing project: providing services to taxonomists for standard genome sequencing and annotation.</title>
        <authorList>
            <consortium name="The Broad Institute Genomics Platform"/>
            <consortium name="The Broad Institute Genome Sequencing Center for Infectious Disease"/>
            <person name="Wu L."/>
            <person name="Ma J."/>
        </authorList>
    </citation>
    <scope>NUCLEOTIDE SEQUENCE [LARGE SCALE GENOMIC DNA]</scope>
    <source>
        <strain evidence="6">CGMCC 1.10363</strain>
    </source>
</reference>
<dbReference type="PANTHER" id="PTHR12526">
    <property type="entry name" value="GLYCOSYLTRANSFERASE"/>
    <property type="match status" value="1"/>
</dbReference>
<feature type="domain" description="Glycosyl transferase family 1" evidence="3">
    <location>
        <begin position="166"/>
        <end position="318"/>
    </location>
</feature>
<name>A0ABV8Q6M8_9MICO</name>
<accession>A0ABV8Q6M8</accession>
<evidence type="ECO:0000259" key="3">
    <source>
        <dbReference type="Pfam" id="PF00534"/>
    </source>
</evidence>
<evidence type="ECO:0000256" key="1">
    <source>
        <dbReference type="ARBA" id="ARBA00022676"/>
    </source>
</evidence>
<feature type="domain" description="Glycosyltransferase subfamily 4-like N-terminal" evidence="4">
    <location>
        <begin position="18"/>
        <end position="140"/>
    </location>
</feature>
<dbReference type="Pfam" id="PF13439">
    <property type="entry name" value="Glyco_transf_4"/>
    <property type="match status" value="1"/>
</dbReference>
<dbReference type="SUPFAM" id="SSF53756">
    <property type="entry name" value="UDP-Glycosyltransferase/glycogen phosphorylase"/>
    <property type="match status" value="1"/>
</dbReference>
<keyword evidence="1 5" id="KW-0328">Glycosyltransferase</keyword>
<comment type="caution">
    <text evidence="5">The sequence shown here is derived from an EMBL/GenBank/DDBJ whole genome shotgun (WGS) entry which is preliminary data.</text>
</comment>
<dbReference type="PANTHER" id="PTHR12526:SF636">
    <property type="entry name" value="BLL3647 PROTEIN"/>
    <property type="match status" value="1"/>
</dbReference>